<protein>
    <submittedName>
        <fullName evidence="2">Uncharacterized protein</fullName>
    </submittedName>
</protein>
<gene>
    <name evidence="2" type="ORF">CAB17_03390</name>
</gene>
<name>A0A2H5FI27_9GAMM</name>
<proteinExistence type="predicted"/>
<evidence type="ECO:0000313" key="2">
    <source>
        <dbReference type="EMBL" id="AUH71210.1"/>
    </source>
</evidence>
<keyword evidence="3" id="KW-1185">Reference proteome</keyword>
<organism evidence="2 3">
    <name type="scientific">Legionella sainthelensi</name>
    <dbReference type="NCBI Taxonomy" id="28087"/>
    <lineage>
        <taxon>Bacteria</taxon>
        <taxon>Pseudomonadati</taxon>
        <taxon>Pseudomonadota</taxon>
        <taxon>Gammaproteobacteria</taxon>
        <taxon>Legionellales</taxon>
        <taxon>Legionellaceae</taxon>
        <taxon>Legionella</taxon>
    </lineage>
</organism>
<sequence length="221" mass="25017">MLSKHAKEMFTKHKGTTLVGLINKTTKEIILAPCIEPKVYLQINEKGEVRGGYWLDPGLGDNLTPPKEKVKELGLLLTRRDLDKINSLLGQNFVPRFVAKKKELISSHEYLFNQQCKSTKKPDWGGFSVMLDTSGKLNYSFSSSSFNSPPGRKVKRAQLSTDLQDEVKKQCSSCKVEIMLLKENLLPRDVFFKKESSKPNLKPDEVFEPMKKIRSAPEKGS</sequence>
<dbReference type="Proteomes" id="UP000234343">
    <property type="component" value="Chromosome"/>
</dbReference>
<evidence type="ECO:0000313" key="3">
    <source>
        <dbReference type="Proteomes" id="UP000234343"/>
    </source>
</evidence>
<dbReference type="KEGG" id="lsh:CAB17_03390"/>
<feature type="region of interest" description="Disordered" evidence="1">
    <location>
        <begin position="196"/>
        <end position="221"/>
    </location>
</feature>
<dbReference type="EMBL" id="CP025491">
    <property type="protein sequence ID" value="AUH71210.1"/>
    <property type="molecule type" value="Genomic_DNA"/>
</dbReference>
<dbReference type="AlphaFoldDB" id="A0A2H5FI27"/>
<evidence type="ECO:0000256" key="1">
    <source>
        <dbReference type="SAM" id="MobiDB-lite"/>
    </source>
</evidence>
<reference evidence="2 3" key="1">
    <citation type="submission" date="2017-12" db="EMBL/GenBank/DDBJ databases">
        <title>Legionella sainthelensi LA01-117, whole genome sequence of a clinical isolate from New Zealand.</title>
        <authorList>
            <person name="Cree S.L."/>
            <person name="Slow S."/>
            <person name="Kennedy M.A."/>
            <person name="Murdoch D.R."/>
            <person name="Biggs P.J."/>
            <person name="Anderson T."/>
        </authorList>
    </citation>
    <scope>NUCLEOTIDE SEQUENCE [LARGE SCALE GENOMIC DNA]</scope>
    <source>
        <strain evidence="2 3">LA01-117</strain>
    </source>
</reference>
<accession>A0A2H5FI27</accession>